<name>A0ABS3Z7L3_9GAMM</name>
<evidence type="ECO:0000256" key="2">
    <source>
        <dbReference type="ARBA" id="ARBA00023015"/>
    </source>
</evidence>
<proteinExistence type="predicted"/>
<dbReference type="SMART" id="SM00895">
    <property type="entry name" value="FCD"/>
    <property type="match status" value="1"/>
</dbReference>
<accession>A0ABS3Z7L3</accession>
<dbReference type="EMBL" id="JACVEW010000003">
    <property type="protein sequence ID" value="MBP0047706.1"/>
    <property type="molecule type" value="Genomic_DNA"/>
</dbReference>
<keyword evidence="2" id="KW-0805">Transcription regulation</keyword>
<protein>
    <recommendedName>
        <fullName evidence="6">Pyruvate dehydrogenase complex repressor</fullName>
    </recommendedName>
</protein>
<dbReference type="SUPFAM" id="SSF48008">
    <property type="entry name" value="GntR ligand-binding domain-like"/>
    <property type="match status" value="1"/>
</dbReference>
<dbReference type="InterPro" id="IPR011711">
    <property type="entry name" value="GntR_C"/>
</dbReference>
<organism evidence="8 9">
    <name type="scientific">Marinobacterium alkalitolerans</name>
    <dbReference type="NCBI Taxonomy" id="1542925"/>
    <lineage>
        <taxon>Bacteria</taxon>
        <taxon>Pseudomonadati</taxon>
        <taxon>Pseudomonadota</taxon>
        <taxon>Gammaproteobacteria</taxon>
        <taxon>Oceanospirillales</taxon>
        <taxon>Oceanospirillaceae</taxon>
        <taxon>Marinobacterium</taxon>
    </lineage>
</organism>
<dbReference type="InterPro" id="IPR000524">
    <property type="entry name" value="Tscrpt_reg_HTH_GntR"/>
</dbReference>
<dbReference type="Pfam" id="PF00392">
    <property type="entry name" value="GntR"/>
    <property type="match status" value="1"/>
</dbReference>
<dbReference type="CDD" id="cd07377">
    <property type="entry name" value="WHTH_GntR"/>
    <property type="match status" value="1"/>
</dbReference>
<evidence type="ECO:0000256" key="6">
    <source>
        <dbReference type="ARBA" id="ARBA00039592"/>
    </source>
</evidence>
<dbReference type="Gene3D" id="1.10.10.10">
    <property type="entry name" value="Winged helix-like DNA-binding domain superfamily/Winged helix DNA-binding domain"/>
    <property type="match status" value="1"/>
</dbReference>
<feature type="domain" description="HTH gntR-type" evidence="7">
    <location>
        <begin position="1"/>
        <end position="65"/>
    </location>
</feature>
<dbReference type="SMART" id="SM00345">
    <property type="entry name" value="HTH_GNTR"/>
    <property type="match status" value="1"/>
</dbReference>
<evidence type="ECO:0000256" key="1">
    <source>
        <dbReference type="ARBA" id="ARBA00022491"/>
    </source>
</evidence>
<comment type="function">
    <text evidence="5">Transcriptional repressor for the pyruvate dehydrogenase complex genes aceEF and lpd.</text>
</comment>
<dbReference type="PROSITE" id="PS50949">
    <property type="entry name" value="HTH_GNTR"/>
    <property type="match status" value="1"/>
</dbReference>
<keyword evidence="1" id="KW-0678">Repressor</keyword>
<dbReference type="PANTHER" id="PTHR43537:SF34">
    <property type="entry name" value="PYRUVATE DEHYDROGENASE COMPLEX REPRESSOR"/>
    <property type="match status" value="1"/>
</dbReference>
<evidence type="ECO:0000259" key="7">
    <source>
        <dbReference type="PROSITE" id="PS50949"/>
    </source>
</evidence>
<dbReference type="PANTHER" id="PTHR43537">
    <property type="entry name" value="TRANSCRIPTIONAL REGULATOR, GNTR FAMILY"/>
    <property type="match status" value="1"/>
</dbReference>
<keyword evidence="3" id="KW-0238">DNA-binding</keyword>
<dbReference type="Pfam" id="PF07729">
    <property type="entry name" value="FCD"/>
    <property type="match status" value="1"/>
</dbReference>
<dbReference type="Gene3D" id="1.20.120.530">
    <property type="entry name" value="GntR ligand-binding domain-like"/>
    <property type="match status" value="1"/>
</dbReference>
<reference evidence="8 9" key="1">
    <citation type="submission" date="2020-09" db="EMBL/GenBank/DDBJ databases">
        <authorList>
            <person name="Tanuku N.R.S."/>
        </authorList>
    </citation>
    <scope>NUCLEOTIDE SEQUENCE [LARGE SCALE GENOMIC DNA]</scope>
    <source>
        <strain evidence="8 9">AK62</strain>
    </source>
</reference>
<keyword evidence="9" id="KW-1185">Reference proteome</keyword>
<evidence type="ECO:0000313" key="9">
    <source>
        <dbReference type="Proteomes" id="UP000810171"/>
    </source>
</evidence>
<keyword evidence="4" id="KW-0804">Transcription</keyword>
<dbReference type="InterPro" id="IPR036390">
    <property type="entry name" value="WH_DNA-bd_sf"/>
</dbReference>
<dbReference type="InterPro" id="IPR008920">
    <property type="entry name" value="TF_FadR/GntR_C"/>
</dbReference>
<dbReference type="RefSeq" id="WP_209286315.1">
    <property type="nucleotide sequence ID" value="NZ_JACVEW010000003.1"/>
</dbReference>
<evidence type="ECO:0000256" key="5">
    <source>
        <dbReference type="ARBA" id="ARBA00037357"/>
    </source>
</evidence>
<dbReference type="SUPFAM" id="SSF46785">
    <property type="entry name" value="Winged helix' DNA-binding domain"/>
    <property type="match status" value="1"/>
</dbReference>
<dbReference type="Proteomes" id="UP000810171">
    <property type="component" value="Unassembled WGS sequence"/>
</dbReference>
<gene>
    <name evidence="8" type="ORF">H9C73_03080</name>
</gene>
<comment type="caution">
    <text evidence="8">The sequence shown here is derived from an EMBL/GenBank/DDBJ whole genome shotgun (WGS) entry which is preliminary data.</text>
</comment>
<evidence type="ECO:0000256" key="4">
    <source>
        <dbReference type="ARBA" id="ARBA00023163"/>
    </source>
</evidence>
<evidence type="ECO:0000256" key="3">
    <source>
        <dbReference type="ARBA" id="ARBA00023125"/>
    </source>
</evidence>
<sequence length="229" mass="26087">MSLQYSLERLLLDGEWIPGEPIPSERSLMQRFDVSRGAVREAMAGLRARGVVETRQGGRSRCANLLEPHLELPLQGHGDDIDFQLQVLEARAVLEGEAAWFAARRASDEELVRLEQEFSRMRARNRNPGGKGQSTLDKAKADLQFHMLIAQSSHHLLVCSFSQLFYSRYFNAIYSVLSRTLSRFGRYPDGIAQQHAAIHRALQQRDADTAREAARLHILYTRDLLKQCR</sequence>
<dbReference type="InterPro" id="IPR036388">
    <property type="entry name" value="WH-like_DNA-bd_sf"/>
</dbReference>
<dbReference type="PRINTS" id="PR00035">
    <property type="entry name" value="HTHGNTR"/>
</dbReference>
<evidence type="ECO:0000313" key="8">
    <source>
        <dbReference type="EMBL" id="MBP0047706.1"/>
    </source>
</evidence>